<reference evidence="6 7" key="1">
    <citation type="journal article" date="2015" name="Antonie Van Leeuwenhoek">
        <title>Bosea vaviloviae sp. nov., a new species of slow-growing rhizobia isolated from nodules of the relict species Vavilovia formosa (Stev.) Fed.</title>
        <authorList>
            <person name="Safronova V.I."/>
            <person name="Kuznetsova I.G."/>
            <person name="Sazanova A.L."/>
            <person name="Kimeklis A.K."/>
            <person name="Belimov A.A."/>
            <person name="Andronov E.E."/>
            <person name="Pinaev A.G."/>
            <person name="Chizhevskaya E.P."/>
            <person name="Pukhaev A.R."/>
            <person name="Popov K.P."/>
            <person name="Willems A."/>
            <person name="Tikhonovich I.A."/>
        </authorList>
    </citation>
    <scope>NUCLEOTIDE SEQUENCE [LARGE SCALE GENOMIC DNA]</scope>
    <source>
        <strain evidence="6 7">Vaf18</strain>
    </source>
</reference>
<dbReference type="Pfam" id="PF00753">
    <property type="entry name" value="Lactamase_B"/>
    <property type="match status" value="1"/>
</dbReference>
<accession>A0A1D7TVT5</accession>
<dbReference type="EMBL" id="CP017147">
    <property type="protein sequence ID" value="AOO79231.1"/>
    <property type="molecule type" value="Genomic_DNA"/>
</dbReference>
<keyword evidence="4" id="KW-0862">Zinc</keyword>
<feature type="domain" description="Metallo-beta-lactamase" evidence="5">
    <location>
        <begin position="52"/>
        <end position="254"/>
    </location>
</feature>
<evidence type="ECO:0000256" key="3">
    <source>
        <dbReference type="ARBA" id="ARBA00022801"/>
    </source>
</evidence>
<proteinExistence type="inferred from homology"/>
<dbReference type="KEGG" id="bvv:BHK69_00820"/>
<dbReference type="SUPFAM" id="SSF56281">
    <property type="entry name" value="Metallo-hydrolase/oxidoreductase"/>
    <property type="match status" value="1"/>
</dbReference>
<evidence type="ECO:0000313" key="6">
    <source>
        <dbReference type="EMBL" id="AOO79231.1"/>
    </source>
</evidence>
<keyword evidence="7" id="KW-1185">Reference proteome</keyword>
<dbReference type="PANTHER" id="PTHR42978:SF6">
    <property type="entry name" value="QUORUM-QUENCHING LACTONASE YTNP-RELATED"/>
    <property type="match status" value="1"/>
</dbReference>
<sequence length="273" mass="29380">MNQSSRRFGRYDITILHDGVFQAPADVLIHAGGDEARKRALAGWSKSAISVDVNCFLLRDDTGITLVDAGTGPSWGDAFGHARAALTAAGVTPDQVQRILISHLHGDHALGLFDGETPYFPQAEIWVPQVELAFFTDEQAREALPASRRSGFVIAAKLQSLYGGRIRSFGEGEILPGIAARSLPGHTPGHTGFIVQDAQHSLLLWGDLVHVEDLQPGDPDVGLVYDLDPAAAARSRHIILKEAARDGWIVSGGHITGFQRVEVVADSYRLVPA</sequence>
<dbReference type="CDD" id="cd07720">
    <property type="entry name" value="OPHC2-like_MBL-fold"/>
    <property type="match status" value="1"/>
</dbReference>
<keyword evidence="3 6" id="KW-0378">Hydrolase</keyword>
<evidence type="ECO:0000256" key="4">
    <source>
        <dbReference type="ARBA" id="ARBA00022833"/>
    </source>
</evidence>
<dbReference type="Gene3D" id="3.60.15.10">
    <property type="entry name" value="Ribonuclease Z/Hydroxyacylglutathione hydrolase-like"/>
    <property type="match status" value="1"/>
</dbReference>
<dbReference type="Proteomes" id="UP000094969">
    <property type="component" value="Chromosome"/>
</dbReference>
<name>A0A1D7TVT5_9HYPH</name>
<dbReference type="AlphaFoldDB" id="A0A1D7TVT5"/>
<dbReference type="SMART" id="SM00849">
    <property type="entry name" value="Lactamase_B"/>
    <property type="match status" value="1"/>
</dbReference>
<organism evidence="6 7">
    <name type="scientific">Bosea vaviloviae</name>
    <dbReference type="NCBI Taxonomy" id="1526658"/>
    <lineage>
        <taxon>Bacteria</taxon>
        <taxon>Pseudomonadati</taxon>
        <taxon>Pseudomonadota</taxon>
        <taxon>Alphaproteobacteria</taxon>
        <taxon>Hyphomicrobiales</taxon>
        <taxon>Boseaceae</taxon>
        <taxon>Bosea</taxon>
    </lineage>
</organism>
<dbReference type="InterPro" id="IPR051013">
    <property type="entry name" value="MBL_superfamily_lactonases"/>
</dbReference>
<dbReference type="OrthoDB" id="9803916at2"/>
<dbReference type="GO" id="GO:0046872">
    <property type="term" value="F:metal ion binding"/>
    <property type="evidence" value="ECO:0007669"/>
    <property type="project" value="UniProtKB-KW"/>
</dbReference>
<keyword evidence="2" id="KW-0479">Metal-binding</keyword>
<gene>
    <name evidence="6" type="ORF">BHK69_00820</name>
</gene>
<evidence type="ECO:0000256" key="1">
    <source>
        <dbReference type="ARBA" id="ARBA00007749"/>
    </source>
</evidence>
<dbReference type="RefSeq" id="WP_069688456.1">
    <property type="nucleotide sequence ID" value="NZ_CP017147.1"/>
</dbReference>
<dbReference type="InterPro" id="IPR001279">
    <property type="entry name" value="Metallo-B-lactamas"/>
</dbReference>
<dbReference type="STRING" id="1526658.BHK69_00820"/>
<evidence type="ECO:0000313" key="7">
    <source>
        <dbReference type="Proteomes" id="UP000094969"/>
    </source>
</evidence>
<dbReference type="PANTHER" id="PTHR42978">
    <property type="entry name" value="QUORUM-QUENCHING LACTONASE YTNP-RELATED-RELATED"/>
    <property type="match status" value="1"/>
</dbReference>
<dbReference type="GO" id="GO:0016787">
    <property type="term" value="F:hydrolase activity"/>
    <property type="evidence" value="ECO:0007669"/>
    <property type="project" value="UniProtKB-KW"/>
</dbReference>
<protein>
    <submittedName>
        <fullName evidence="6">MBL fold metallo-hydrolase</fullName>
    </submittedName>
</protein>
<evidence type="ECO:0000256" key="2">
    <source>
        <dbReference type="ARBA" id="ARBA00022723"/>
    </source>
</evidence>
<dbReference type="InterPro" id="IPR036866">
    <property type="entry name" value="RibonucZ/Hydroxyglut_hydro"/>
</dbReference>
<evidence type="ECO:0000259" key="5">
    <source>
        <dbReference type="SMART" id="SM00849"/>
    </source>
</evidence>
<comment type="similarity">
    <text evidence="1">Belongs to the metallo-beta-lactamase superfamily.</text>
</comment>